<dbReference type="SMART" id="SM00717">
    <property type="entry name" value="SANT"/>
    <property type="match status" value="2"/>
</dbReference>
<dbReference type="PROSITE" id="PS50090">
    <property type="entry name" value="MYB_LIKE"/>
    <property type="match status" value="2"/>
</dbReference>
<dbReference type="CDD" id="cd00167">
    <property type="entry name" value="SANT"/>
    <property type="match status" value="2"/>
</dbReference>
<dbReference type="PANTHER" id="PTHR47997">
    <property type="entry name" value="MYB DOMAIN PROTEIN 55"/>
    <property type="match status" value="1"/>
</dbReference>
<feature type="domain" description="Myb-like" evidence="7">
    <location>
        <begin position="68"/>
        <end position="118"/>
    </location>
</feature>
<feature type="domain" description="HTH myb-type" evidence="8">
    <location>
        <begin position="15"/>
        <end position="67"/>
    </location>
</feature>
<reference evidence="9" key="1">
    <citation type="submission" date="2021-01" db="EMBL/GenBank/DDBJ databases">
        <authorList>
            <person name="Lovell J.T."/>
            <person name="Bentley N."/>
            <person name="Bhattarai G."/>
            <person name="Jenkins J.W."/>
            <person name="Sreedasyam A."/>
            <person name="Alarcon Y."/>
            <person name="Bock C."/>
            <person name="Boston L."/>
            <person name="Carlson J."/>
            <person name="Cervantes K."/>
            <person name="Clermont K."/>
            <person name="Krom N."/>
            <person name="Kubenka K."/>
            <person name="Mamidi S."/>
            <person name="Mattison C."/>
            <person name="Monteros M."/>
            <person name="Pisani C."/>
            <person name="Plott C."/>
            <person name="Rajasekar S."/>
            <person name="Rhein H.S."/>
            <person name="Rohla C."/>
            <person name="Song M."/>
            <person name="Hilaire R.S."/>
            <person name="Shu S."/>
            <person name="Wells L."/>
            <person name="Wang X."/>
            <person name="Webber J."/>
            <person name="Heerema R.J."/>
            <person name="Klein P."/>
            <person name="Conner P."/>
            <person name="Grauke L."/>
            <person name="Grimwood J."/>
            <person name="Schmutz J."/>
            <person name="Randall J.J."/>
        </authorList>
    </citation>
    <scope>NUCLEOTIDE SEQUENCE</scope>
    <source>
        <tissue evidence="9">Leaf</tissue>
    </source>
</reference>
<evidence type="ECO:0000256" key="5">
    <source>
        <dbReference type="ARBA" id="ARBA00023163"/>
    </source>
</evidence>
<evidence type="ECO:0000259" key="8">
    <source>
        <dbReference type="PROSITE" id="PS51294"/>
    </source>
</evidence>
<evidence type="ECO:0000256" key="3">
    <source>
        <dbReference type="ARBA" id="ARBA00023015"/>
    </source>
</evidence>
<organism evidence="9 10">
    <name type="scientific">Carya illinoinensis</name>
    <name type="common">Pecan</name>
    <dbReference type="NCBI Taxonomy" id="32201"/>
    <lineage>
        <taxon>Eukaryota</taxon>
        <taxon>Viridiplantae</taxon>
        <taxon>Streptophyta</taxon>
        <taxon>Embryophyta</taxon>
        <taxon>Tracheophyta</taxon>
        <taxon>Spermatophyta</taxon>
        <taxon>Magnoliopsida</taxon>
        <taxon>eudicotyledons</taxon>
        <taxon>Gunneridae</taxon>
        <taxon>Pentapetalae</taxon>
        <taxon>rosids</taxon>
        <taxon>fabids</taxon>
        <taxon>Fagales</taxon>
        <taxon>Juglandaceae</taxon>
        <taxon>Carya</taxon>
    </lineage>
</organism>
<dbReference type="PANTHER" id="PTHR47997:SF40">
    <property type="entry name" value="TRANSCRIPTION FACTOR MYB26-LIKE"/>
    <property type="match status" value="1"/>
</dbReference>
<keyword evidence="5" id="KW-0804">Transcription</keyword>
<comment type="subcellular location">
    <subcellularLocation>
        <location evidence="1">Nucleus</location>
    </subcellularLocation>
</comment>
<dbReference type="GO" id="GO:0003677">
    <property type="term" value="F:DNA binding"/>
    <property type="evidence" value="ECO:0007669"/>
    <property type="project" value="UniProtKB-KW"/>
</dbReference>
<dbReference type="FunFam" id="1.10.10.60:FF:000001">
    <property type="entry name" value="MYB-related transcription factor"/>
    <property type="match status" value="1"/>
</dbReference>
<keyword evidence="3" id="KW-0805">Transcription regulation</keyword>
<accession>A0A922ACY9</accession>
<protein>
    <submittedName>
        <fullName evidence="9">Uncharacterized protein</fullName>
    </submittedName>
</protein>
<dbReference type="Proteomes" id="UP000811246">
    <property type="component" value="Chromosome 15"/>
</dbReference>
<comment type="caution">
    <text evidence="9">The sequence shown here is derived from an EMBL/GenBank/DDBJ whole genome shotgun (WGS) entry which is preliminary data.</text>
</comment>
<evidence type="ECO:0000256" key="2">
    <source>
        <dbReference type="ARBA" id="ARBA00022737"/>
    </source>
</evidence>
<dbReference type="EMBL" id="CM031839">
    <property type="protein sequence ID" value="KAG6675347.1"/>
    <property type="molecule type" value="Genomic_DNA"/>
</dbReference>
<dbReference type="InterPro" id="IPR017930">
    <property type="entry name" value="Myb_dom"/>
</dbReference>
<dbReference type="InterPro" id="IPR051953">
    <property type="entry name" value="Plant_SW-associated_TFs"/>
</dbReference>
<dbReference type="FunFam" id="1.10.10.60:FF:000140">
    <property type="entry name" value="Myb transcription factor"/>
    <property type="match status" value="1"/>
</dbReference>
<dbReference type="GO" id="GO:0005634">
    <property type="term" value="C:nucleus"/>
    <property type="evidence" value="ECO:0007669"/>
    <property type="project" value="UniProtKB-SubCell"/>
</dbReference>
<evidence type="ECO:0000256" key="6">
    <source>
        <dbReference type="ARBA" id="ARBA00023242"/>
    </source>
</evidence>
<evidence type="ECO:0000313" key="9">
    <source>
        <dbReference type="EMBL" id="KAG6675347.1"/>
    </source>
</evidence>
<evidence type="ECO:0000256" key="4">
    <source>
        <dbReference type="ARBA" id="ARBA00023125"/>
    </source>
</evidence>
<evidence type="ECO:0000259" key="7">
    <source>
        <dbReference type="PROSITE" id="PS50090"/>
    </source>
</evidence>
<feature type="domain" description="HTH myb-type" evidence="8">
    <location>
        <begin position="68"/>
        <end position="122"/>
    </location>
</feature>
<evidence type="ECO:0000256" key="1">
    <source>
        <dbReference type="ARBA" id="ARBA00004123"/>
    </source>
</evidence>
<sequence length="345" mass="38993">MSNSKTDGRHLCCSKHKVKRRLWSPEEDEKLIRCLTTHGHGSWSSVPKLAGLHRCARSCRSRWLNYLRPDLKRGSFTSEEEQIIIDVHRIVGNKWAQIAKHLPSRTDNEVKNFWNSYIKKRFISQGLEMDPNTHNIICSDHQKASRKVACNISHTHQQPISVLSLNSQITDASKEMIKTSSVKVPNFQFPFPQTLDITTTDDQTPNVVWTVKGQSSSDFTSFFSHGSTLGSTANIISSSSSSSSSLNQDGFGIINPWGEATVKSFEAPRSEGDQRQYWRYDQETIWISKMETDDDQFGEAKVNQNIDASFDAANFDLGFMESTLLSEAGLMDFDLASDMNDLAWN</sequence>
<dbReference type="Pfam" id="PF00249">
    <property type="entry name" value="Myb_DNA-binding"/>
    <property type="match status" value="2"/>
</dbReference>
<dbReference type="InterPro" id="IPR001005">
    <property type="entry name" value="SANT/Myb"/>
</dbReference>
<keyword evidence="2" id="KW-0677">Repeat</keyword>
<evidence type="ECO:0000313" key="10">
    <source>
        <dbReference type="Proteomes" id="UP000811246"/>
    </source>
</evidence>
<name>A0A922ACY9_CARIL</name>
<keyword evidence="4" id="KW-0238">DNA-binding</keyword>
<feature type="domain" description="Myb-like" evidence="7">
    <location>
        <begin position="15"/>
        <end position="67"/>
    </location>
</feature>
<keyword evidence="6" id="KW-0539">Nucleus</keyword>
<proteinExistence type="predicted"/>
<gene>
    <name evidence="9" type="ORF">I3842_15G096800</name>
</gene>
<dbReference type="PROSITE" id="PS51294">
    <property type="entry name" value="HTH_MYB"/>
    <property type="match status" value="2"/>
</dbReference>
<dbReference type="AlphaFoldDB" id="A0A922ACY9"/>